<evidence type="ECO:0000259" key="1">
    <source>
        <dbReference type="Pfam" id="PF04064"/>
    </source>
</evidence>
<dbReference type="InterPro" id="IPR039717">
    <property type="entry name" value="Hgh1"/>
</dbReference>
<feature type="non-terminal residue" evidence="2">
    <location>
        <position position="1"/>
    </location>
</feature>
<dbReference type="PANTHER" id="PTHR13387">
    <property type="entry name" value="PROTEIN HGH1 HOMOLOG"/>
    <property type="match status" value="1"/>
</dbReference>
<protein>
    <submittedName>
        <fullName evidence="2">HGH1 protein</fullName>
    </submittedName>
</protein>
<feature type="non-terminal residue" evidence="2">
    <location>
        <position position="97"/>
    </location>
</feature>
<accession>A0A7K4LDE2</accession>
<evidence type="ECO:0000313" key="3">
    <source>
        <dbReference type="Proteomes" id="UP000534426"/>
    </source>
</evidence>
<dbReference type="AlphaFoldDB" id="A0A7K4LDE2"/>
<dbReference type="Pfam" id="PF04064">
    <property type="entry name" value="DUF384"/>
    <property type="match status" value="1"/>
</dbReference>
<proteinExistence type="predicted"/>
<dbReference type="Proteomes" id="UP000534426">
    <property type="component" value="Unassembled WGS sequence"/>
</dbReference>
<sequence length="97" mass="11070">LQLTATRGGRRTVRAKGTYVVLRALHRVERDPGVLAACERLIQVLIGDEPGPGMDNLLQVTVPEELERQLRRMDLQEQQELQRMRREATLRQDGVPT</sequence>
<feature type="domain" description="Protein HGH1 C-terminal" evidence="1">
    <location>
        <begin position="1"/>
        <end position="52"/>
    </location>
</feature>
<organism evidence="2 3">
    <name type="scientific">Crypturellus undulatus</name>
    <dbReference type="NCBI Taxonomy" id="48396"/>
    <lineage>
        <taxon>Eukaryota</taxon>
        <taxon>Metazoa</taxon>
        <taxon>Chordata</taxon>
        <taxon>Craniata</taxon>
        <taxon>Vertebrata</taxon>
        <taxon>Euteleostomi</taxon>
        <taxon>Archelosauria</taxon>
        <taxon>Archosauria</taxon>
        <taxon>Dinosauria</taxon>
        <taxon>Saurischia</taxon>
        <taxon>Theropoda</taxon>
        <taxon>Coelurosauria</taxon>
        <taxon>Aves</taxon>
        <taxon>Palaeognathae</taxon>
        <taxon>Tinamiformes</taxon>
        <taxon>Tinamidae</taxon>
        <taxon>Crypturellus</taxon>
    </lineage>
</organism>
<keyword evidence="3" id="KW-1185">Reference proteome</keyword>
<dbReference type="InterPro" id="IPR007206">
    <property type="entry name" value="Protein_HGH1_C"/>
</dbReference>
<reference evidence="2 3" key="1">
    <citation type="submission" date="2019-09" db="EMBL/GenBank/DDBJ databases">
        <title>Bird 10,000 Genomes (B10K) Project - Family phase.</title>
        <authorList>
            <person name="Zhang G."/>
        </authorList>
    </citation>
    <scope>NUCLEOTIDE SEQUENCE [LARGE SCALE GENOMIC DNA]</scope>
    <source>
        <strain evidence="2">B10K-MSB-37135</strain>
        <tissue evidence="2">Heart</tissue>
    </source>
</reference>
<dbReference type="EMBL" id="VWPW01010758">
    <property type="protein sequence ID" value="NWJ02723.1"/>
    <property type="molecule type" value="Genomic_DNA"/>
</dbReference>
<name>A0A7K4LDE2_9AVES</name>
<dbReference type="PANTHER" id="PTHR13387:SF9">
    <property type="entry name" value="PROTEIN HGH1 HOMOLOG"/>
    <property type="match status" value="1"/>
</dbReference>
<comment type="caution">
    <text evidence="2">The sequence shown here is derived from an EMBL/GenBank/DDBJ whole genome shotgun (WGS) entry which is preliminary data.</text>
</comment>
<gene>
    <name evidence="2" type="primary">Hgh1</name>
    <name evidence="2" type="ORF">CRYUND_R15063</name>
</gene>
<evidence type="ECO:0000313" key="2">
    <source>
        <dbReference type="EMBL" id="NWJ02723.1"/>
    </source>
</evidence>